<evidence type="ECO:0000313" key="3">
    <source>
        <dbReference type="Proteomes" id="UP001168098"/>
    </source>
</evidence>
<feature type="chain" id="PRO_5041309814" evidence="1">
    <location>
        <begin position="21"/>
        <end position="142"/>
    </location>
</feature>
<dbReference type="Proteomes" id="UP001168098">
    <property type="component" value="Unassembled WGS sequence"/>
</dbReference>
<dbReference type="Gene3D" id="2.20.25.690">
    <property type="match status" value="1"/>
</dbReference>
<dbReference type="EMBL" id="JARBHA010000005">
    <property type="protein sequence ID" value="KAJ9701124.1"/>
    <property type="molecule type" value="Genomic_DNA"/>
</dbReference>
<keyword evidence="3" id="KW-1185">Reference proteome</keyword>
<comment type="caution">
    <text evidence="2">The sequence shown here is derived from an EMBL/GenBank/DDBJ whole genome shotgun (WGS) entry which is preliminary data.</text>
</comment>
<feature type="signal peptide" evidence="1">
    <location>
        <begin position="1"/>
        <end position="20"/>
    </location>
</feature>
<keyword evidence="1" id="KW-0732">Signal</keyword>
<gene>
    <name evidence="2" type="ORF">PVL29_006461</name>
</gene>
<accession>A0AA39DYX1</accession>
<organism evidence="2 3">
    <name type="scientific">Vitis rotundifolia</name>
    <name type="common">Muscadine grape</name>
    <dbReference type="NCBI Taxonomy" id="103349"/>
    <lineage>
        <taxon>Eukaryota</taxon>
        <taxon>Viridiplantae</taxon>
        <taxon>Streptophyta</taxon>
        <taxon>Embryophyta</taxon>
        <taxon>Tracheophyta</taxon>
        <taxon>Spermatophyta</taxon>
        <taxon>Magnoliopsida</taxon>
        <taxon>eudicotyledons</taxon>
        <taxon>Gunneridae</taxon>
        <taxon>Pentapetalae</taxon>
        <taxon>rosids</taxon>
        <taxon>Vitales</taxon>
        <taxon>Vitaceae</taxon>
        <taxon>Viteae</taxon>
        <taxon>Vitis</taxon>
    </lineage>
</organism>
<protein>
    <submittedName>
        <fullName evidence="2">Uncharacterized protein</fullName>
    </submittedName>
</protein>
<evidence type="ECO:0000256" key="1">
    <source>
        <dbReference type="SAM" id="SignalP"/>
    </source>
</evidence>
<proteinExistence type="predicted"/>
<reference evidence="2 3" key="1">
    <citation type="journal article" date="2023" name="BMC Biotechnol.">
        <title>Vitis rotundifolia cv Carlos genome sequencing.</title>
        <authorList>
            <person name="Huff M."/>
            <person name="Hulse-Kemp A."/>
            <person name="Scheffler B."/>
            <person name="Youngblood R."/>
            <person name="Simpson S."/>
            <person name="Babiker E."/>
            <person name="Staton M."/>
        </authorList>
    </citation>
    <scope>NUCLEOTIDE SEQUENCE [LARGE SCALE GENOMIC DNA]</scope>
    <source>
        <tissue evidence="2">Leaf</tissue>
    </source>
</reference>
<dbReference type="AlphaFoldDB" id="A0AA39DYX1"/>
<name>A0AA39DYX1_VITRO</name>
<sequence length="142" mass="15383">MPVGLLSLFLSVVFTQFLVCYKLPQMGNRRSLILGSGDIDTSTVVKADSDGCLGGASGASLVVNSPWKNPSGEWHVGYKVVYELCTDTLTSRLKSYDDKGPIIELCFGMENYGGSLLIHSLEDDPGCGEVADFVTVTNYRYV</sequence>
<evidence type="ECO:0000313" key="2">
    <source>
        <dbReference type="EMBL" id="KAJ9701124.1"/>
    </source>
</evidence>